<dbReference type="GO" id="GO:0006487">
    <property type="term" value="P:protein N-linked glycosylation"/>
    <property type="evidence" value="ECO:0007669"/>
    <property type="project" value="TreeGrafter"/>
</dbReference>
<evidence type="ECO:0000256" key="1">
    <source>
        <dbReference type="ARBA" id="ARBA00004477"/>
    </source>
</evidence>
<dbReference type="InterPro" id="IPR004856">
    <property type="entry name" value="Glyco_trans_ALG6/ALG8"/>
</dbReference>
<dbReference type="GO" id="GO:0042283">
    <property type="term" value="F:dolichyl pyrophosphate Glc1Man9GlcNAc2 alpha-1,3-glucosyltransferase activity"/>
    <property type="evidence" value="ECO:0007669"/>
    <property type="project" value="TreeGrafter"/>
</dbReference>
<evidence type="ECO:0000256" key="2">
    <source>
        <dbReference type="ARBA" id="ARBA00004922"/>
    </source>
</evidence>
<feature type="transmembrane region" description="Helical" evidence="10">
    <location>
        <begin position="399"/>
        <end position="415"/>
    </location>
</feature>
<feature type="signal peptide" evidence="12">
    <location>
        <begin position="1"/>
        <end position="19"/>
    </location>
</feature>
<feature type="transmembrane region" description="Helical" evidence="10">
    <location>
        <begin position="465"/>
        <end position="483"/>
    </location>
</feature>
<feature type="transmembrane region" description="Helical" evidence="10">
    <location>
        <begin position="275"/>
        <end position="294"/>
    </location>
</feature>
<proteinExistence type="inferred from homology"/>
<keyword evidence="4 10" id="KW-0328">Glycosyltransferase</keyword>
<reference evidence="13" key="1">
    <citation type="submission" date="2019-05" db="EMBL/GenBank/DDBJ databases">
        <title>The de novo reference genome and transcriptome assemblies of the wild tomato species Solanum chilense.</title>
        <authorList>
            <person name="Stam R."/>
            <person name="Nosenko T."/>
            <person name="Hoerger A.C."/>
            <person name="Stephan W."/>
            <person name="Seidel M.A."/>
            <person name="Kuhn J.M.M."/>
            <person name="Haberer G."/>
            <person name="Tellier A."/>
        </authorList>
    </citation>
    <scope>NUCLEOTIDE SEQUENCE</scope>
    <source>
        <tissue evidence="13">Mature leaves</tissue>
    </source>
</reference>
<evidence type="ECO:0000256" key="5">
    <source>
        <dbReference type="ARBA" id="ARBA00022679"/>
    </source>
</evidence>
<evidence type="ECO:0000313" key="13">
    <source>
        <dbReference type="EMBL" id="TMW96955.1"/>
    </source>
</evidence>
<comment type="subcellular location">
    <subcellularLocation>
        <location evidence="1 10">Endoplasmic reticulum membrane</location>
        <topology evidence="1 10">Multi-pass membrane protein</topology>
    </subcellularLocation>
</comment>
<dbReference type="PANTHER" id="PTHR12413">
    <property type="entry name" value="DOLICHYL GLYCOSYLTRANSFERASE"/>
    <property type="match status" value="1"/>
</dbReference>
<feature type="region of interest" description="Disordered" evidence="11">
    <location>
        <begin position="28"/>
        <end position="59"/>
    </location>
</feature>
<feature type="transmembrane region" description="Helical" evidence="10">
    <location>
        <begin position="503"/>
        <end position="523"/>
    </location>
</feature>
<dbReference type="AlphaFoldDB" id="A0A6N2BQS0"/>
<evidence type="ECO:0000256" key="12">
    <source>
        <dbReference type="SAM" id="SignalP"/>
    </source>
</evidence>
<dbReference type="PANTHER" id="PTHR12413:SF2">
    <property type="entry name" value="DOLICHYL PYROPHOSPHATE GLC1MAN9GLCNAC2 ALPHA-1,3-GLUCOSYLTRANSFERASE-RELATED"/>
    <property type="match status" value="1"/>
</dbReference>
<feature type="transmembrane region" description="Helical" evidence="10">
    <location>
        <begin position="209"/>
        <end position="225"/>
    </location>
</feature>
<keyword evidence="6 10" id="KW-0812">Transmembrane</keyword>
<dbReference type="EMBL" id="RXGB01001933">
    <property type="protein sequence ID" value="TMW96955.1"/>
    <property type="molecule type" value="Genomic_DNA"/>
</dbReference>
<dbReference type="GO" id="GO:0005789">
    <property type="term" value="C:endoplasmic reticulum membrane"/>
    <property type="evidence" value="ECO:0007669"/>
    <property type="project" value="UniProtKB-SubCell"/>
</dbReference>
<name>A0A6N2BQS0_SOLCI</name>
<sequence>MMTWTIHDVLLLTCHLLLQAPLRSNLQPQTPLRRRPKAMKPPKNHHKHHSDQTPIPKSKPNRPITEILWVSLVATCIKFLLIPAYHSTDFEVHRNWLAISHSLPLSQWYSDETSPWTLDYPPFFAHFEHFLSFFASLVDPIMIHLQQGLNYKSQPTILFQRLTVIVSDFVLVFGIYRLTRNLGYKERVLIWVLVIFSPGLMIVDHLHFQYNGFLLGILLISLSALEEGKDLLGGFVFAVLLCFKHLFAVAAPVYFVYLLRHYCRGGLIRGFGKLVIMGSAVVAVFAAAYGPFLYHGQIQQVFHRMFPFGRGLCHAYWAPNFWVFYIILDKVLAFSLVKMGFSVQTPTASFTGGLVGDSSPFAVLPRVTPMVTFSIVLLAIAPCLIKAWKDPQPRMITRWIAYAYTCGFMFGWHVHEKASLHFVIPLAIISLKSVEDAKHYFYLSIVSCYSLFPLLFEAQEYPIKVLLLLLHATLMWIGFSSHFTTTNRKADESEQTRYNKTRFIVGWFGKLYLLGLVAVEIYGQFVHPIIFAERLPFLPLMMISIYCAFGMMYSWIWQLRQIVKCH</sequence>
<dbReference type="Pfam" id="PF03155">
    <property type="entry name" value="Alg6_Alg8"/>
    <property type="match status" value="1"/>
</dbReference>
<accession>A0A6N2BQS0</accession>
<evidence type="ECO:0000256" key="8">
    <source>
        <dbReference type="ARBA" id="ARBA00022989"/>
    </source>
</evidence>
<feature type="transmembrane region" description="Helical" evidence="10">
    <location>
        <begin position="232"/>
        <end position="255"/>
    </location>
</feature>
<protein>
    <recommendedName>
        <fullName evidence="10">Alpha-1,3-glucosyltransferase</fullName>
        <ecNumber evidence="10">2.4.1.-</ecNumber>
    </recommendedName>
</protein>
<keyword evidence="9 10" id="KW-0472">Membrane</keyword>
<evidence type="ECO:0000256" key="3">
    <source>
        <dbReference type="ARBA" id="ARBA00008715"/>
    </source>
</evidence>
<comment type="pathway">
    <text evidence="2 10">Protein modification; protein glycosylation.</text>
</comment>
<dbReference type="EC" id="2.4.1.-" evidence="10"/>
<keyword evidence="7 10" id="KW-0256">Endoplasmic reticulum</keyword>
<keyword evidence="8 10" id="KW-1133">Transmembrane helix</keyword>
<evidence type="ECO:0000256" key="10">
    <source>
        <dbReference type="RuleBase" id="RU363110"/>
    </source>
</evidence>
<keyword evidence="5 10" id="KW-0808">Transferase</keyword>
<feature type="transmembrane region" description="Helical" evidence="10">
    <location>
        <begin position="367"/>
        <end position="387"/>
    </location>
</feature>
<feature type="transmembrane region" description="Helical" evidence="10">
    <location>
        <begin position="188"/>
        <end position="203"/>
    </location>
</feature>
<dbReference type="UniPathway" id="UPA00378"/>
<feature type="compositionally biased region" description="Basic residues" evidence="11">
    <location>
        <begin position="32"/>
        <end position="49"/>
    </location>
</feature>
<evidence type="ECO:0000256" key="7">
    <source>
        <dbReference type="ARBA" id="ARBA00022824"/>
    </source>
</evidence>
<keyword evidence="12" id="KW-0732">Signal</keyword>
<evidence type="ECO:0000256" key="4">
    <source>
        <dbReference type="ARBA" id="ARBA00022676"/>
    </source>
</evidence>
<evidence type="ECO:0000256" key="9">
    <source>
        <dbReference type="ARBA" id="ARBA00023136"/>
    </source>
</evidence>
<evidence type="ECO:0000256" key="11">
    <source>
        <dbReference type="SAM" id="MobiDB-lite"/>
    </source>
</evidence>
<feature type="transmembrane region" description="Helical" evidence="10">
    <location>
        <begin position="67"/>
        <end position="85"/>
    </location>
</feature>
<feature type="transmembrane region" description="Helical" evidence="10">
    <location>
        <begin position="535"/>
        <end position="557"/>
    </location>
</feature>
<organism evidence="13">
    <name type="scientific">Solanum chilense</name>
    <name type="common">Tomato</name>
    <name type="synonym">Lycopersicon chilense</name>
    <dbReference type="NCBI Taxonomy" id="4083"/>
    <lineage>
        <taxon>Eukaryota</taxon>
        <taxon>Viridiplantae</taxon>
        <taxon>Streptophyta</taxon>
        <taxon>Embryophyta</taxon>
        <taxon>Tracheophyta</taxon>
        <taxon>Spermatophyta</taxon>
        <taxon>Magnoliopsida</taxon>
        <taxon>eudicotyledons</taxon>
        <taxon>Gunneridae</taxon>
        <taxon>Pentapetalae</taxon>
        <taxon>asterids</taxon>
        <taxon>lamiids</taxon>
        <taxon>Solanales</taxon>
        <taxon>Solanaceae</taxon>
        <taxon>Solanoideae</taxon>
        <taxon>Solaneae</taxon>
        <taxon>Solanum</taxon>
        <taxon>Solanum subgen. Lycopersicon</taxon>
    </lineage>
</organism>
<evidence type="ECO:0000256" key="6">
    <source>
        <dbReference type="ARBA" id="ARBA00022692"/>
    </source>
</evidence>
<feature type="chain" id="PRO_5026868034" description="Alpha-1,3-glucosyltransferase" evidence="12">
    <location>
        <begin position="20"/>
        <end position="566"/>
    </location>
</feature>
<comment type="similarity">
    <text evidence="3 10">Belongs to the ALG6/ALG8 glucosyltransferase family.</text>
</comment>
<gene>
    <name evidence="13" type="ORF">EJD97_006508</name>
</gene>
<feature type="transmembrane region" description="Helical" evidence="10">
    <location>
        <begin position="315"/>
        <end position="337"/>
    </location>
</feature>
<comment type="caution">
    <text evidence="13">The sequence shown here is derived from an EMBL/GenBank/DDBJ whole genome shotgun (WGS) entry which is preliminary data.</text>
</comment>
<feature type="transmembrane region" description="Helical" evidence="10">
    <location>
        <begin position="157"/>
        <end position="176"/>
    </location>
</feature>